<feature type="compositionally biased region" description="Basic and acidic residues" evidence="1">
    <location>
        <begin position="1"/>
        <end position="11"/>
    </location>
</feature>
<reference evidence="3 4" key="1">
    <citation type="journal article" date="2019" name="Int. J. Syst. Evol. Microbiol.">
        <title>The Global Catalogue of Microorganisms (GCM) 10K type strain sequencing project: providing services to taxonomists for standard genome sequencing and annotation.</title>
        <authorList>
            <consortium name="The Broad Institute Genomics Platform"/>
            <consortium name="The Broad Institute Genome Sequencing Center for Infectious Disease"/>
            <person name="Wu L."/>
            <person name="Ma J."/>
        </authorList>
    </citation>
    <scope>NUCLEOTIDE SEQUENCE [LARGE SCALE GENOMIC DNA]</scope>
    <source>
        <strain evidence="3 4">JCM 14326</strain>
    </source>
</reference>
<keyword evidence="2" id="KW-0812">Transmembrane</keyword>
<feature type="region of interest" description="Disordered" evidence="1">
    <location>
        <begin position="1"/>
        <end position="51"/>
    </location>
</feature>
<evidence type="ECO:0000313" key="4">
    <source>
        <dbReference type="Proteomes" id="UP001501094"/>
    </source>
</evidence>
<protein>
    <recommendedName>
        <fullName evidence="5">DUF3017 domain-containing protein</fullName>
    </recommendedName>
</protein>
<dbReference type="InterPro" id="IPR021385">
    <property type="entry name" value="DUF3017"/>
</dbReference>
<feature type="transmembrane region" description="Helical" evidence="2">
    <location>
        <begin position="129"/>
        <end position="151"/>
    </location>
</feature>
<accession>A0ABN2N3Y2</accession>
<sequence length="152" mass="15511">MDLSRTSDDNAVRSGESLGGTDTLVAPDWRGPVGEAGWNETPSSSGDDAVLSVLPVPEEDPLDAEHPSRRSLRAVWWLCGGVGISLLLGLLIGGRAGTLGIAATLAVAGTFRAVLRGPAPAGLAVRTRGLDVVMYMALAVMIGVLAVVAPIG</sequence>
<evidence type="ECO:0008006" key="5">
    <source>
        <dbReference type="Google" id="ProtNLM"/>
    </source>
</evidence>
<comment type="caution">
    <text evidence="3">The sequence shown here is derived from an EMBL/GenBank/DDBJ whole genome shotgun (WGS) entry which is preliminary data.</text>
</comment>
<proteinExistence type="predicted"/>
<keyword evidence="2" id="KW-1133">Transmembrane helix</keyword>
<name>A0ABN2N3Y2_9MICO</name>
<evidence type="ECO:0000256" key="1">
    <source>
        <dbReference type="SAM" id="MobiDB-lite"/>
    </source>
</evidence>
<dbReference type="EMBL" id="BAAANL010000001">
    <property type="protein sequence ID" value="GAA1851328.1"/>
    <property type="molecule type" value="Genomic_DNA"/>
</dbReference>
<dbReference type="Proteomes" id="UP001501094">
    <property type="component" value="Unassembled WGS sequence"/>
</dbReference>
<feature type="transmembrane region" description="Helical" evidence="2">
    <location>
        <begin position="74"/>
        <end position="93"/>
    </location>
</feature>
<gene>
    <name evidence="3" type="ORF">GCM10009751_04770</name>
</gene>
<evidence type="ECO:0000256" key="2">
    <source>
        <dbReference type="SAM" id="Phobius"/>
    </source>
</evidence>
<evidence type="ECO:0000313" key="3">
    <source>
        <dbReference type="EMBL" id="GAA1851328.1"/>
    </source>
</evidence>
<feature type="transmembrane region" description="Helical" evidence="2">
    <location>
        <begin position="99"/>
        <end position="117"/>
    </location>
</feature>
<dbReference type="Pfam" id="PF11222">
    <property type="entry name" value="DUF3017"/>
    <property type="match status" value="1"/>
</dbReference>
<keyword evidence="4" id="KW-1185">Reference proteome</keyword>
<keyword evidence="2" id="KW-0472">Membrane</keyword>
<dbReference type="RefSeq" id="WP_344099120.1">
    <property type="nucleotide sequence ID" value="NZ_BAAANL010000001.1"/>
</dbReference>
<organism evidence="3 4">
    <name type="scientific">Myceligenerans crystallogenes</name>
    <dbReference type="NCBI Taxonomy" id="316335"/>
    <lineage>
        <taxon>Bacteria</taxon>
        <taxon>Bacillati</taxon>
        <taxon>Actinomycetota</taxon>
        <taxon>Actinomycetes</taxon>
        <taxon>Micrococcales</taxon>
        <taxon>Promicromonosporaceae</taxon>
        <taxon>Myceligenerans</taxon>
    </lineage>
</organism>